<dbReference type="OrthoDB" id="420046at2759"/>
<dbReference type="PANTHER" id="PTHR43586">
    <property type="entry name" value="CYSTEINE DESULFURASE"/>
    <property type="match status" value="1"/>
</dbReference>
<evidence type="ECO:0000256" key="2">
    <source>
        <dbReference type="ARBA" id="ARBA00010447"/>
    </source>
</evidence>
<sequence>MRIAILCILACLTSPDYSDFVSSFTPSPLTQKTRADFPAINTGTVYLDSAASSQKPSFVIDAQSEFDRTTHSNVHRGAHKMSREATRRYEDARSSLAEFINAGSRRELVFTSGATNSLNLIAHSWGIQNLEPGSEVILSIMEHHSSIVPWQLIQQNFCPGIKIKFCPLNSDNSDLDYDELEKMMNANTKVVSIVHTSNTLGITTDTKRIASIKARKAAADSIYIVDGCQSLPHKKVDVKDLNCDFFVASAHKMVGPTGVGLLWGKEGLLDAMPPFMGGGEMIDIVTTTGSTFAELPGKFEAGTPMIGQAIGWGAALKYLESIGGMEEIEKCENNIGTYLYESLQAIDGVTLYGPTNTSKRAALAAFSVENIHVSDIATFLDLEGVAVRAGHHCTQPLHDMLGISHTARASCYFYTTKEDVDIFVEKLKETIDFFRSQESGGADATGDGEGEIDYFA</sequence>
<keyword evidence="8" id="KW-0732">Signal</keyword>
<evidence type="ECO:0000313" key="10">
    <source>
        <dbReference type="EMBL" id="GMH62688.1"/>
    </source>
</evidence>
<comment type="similarity">
    <text evidence="2">Belongs to the class-V pyridoxal-phosphate-dependent aminotransferase family. Csd subfamily.</text>
</comment>
<evidence type="ECO:0000256" key="6">
    <source>
        <dbReference type="ARBA" id="ARBA00050776"/>
    </source>
</evidence>
<keyword evidence="11" id="KW-1185">Reference proteome</keyword>
<evidence type="ECO:0000256" key="8">
    <source>
        <dbReference type="SAM" id="SignalP"/>
    </source>
</evidence>
<keyword evidence="5" id="KW-0663">Pyridoxal phosphate</keyword>
<protein>
    <recommendedName>
        <fullName evidence="3">cysteine desulfurase</fullName>
        <ecNumber evidence="3">2.8.1.7</ecNumber>
    </recommendedName>
</protein>
<dbReference type="Gene3D" id="3.40.640.10">
    <property type="entry name" value="Type I PLP-dependent aspartate aminotransferase-like (Major domain)"/>
    <property type="match status" value="1"/>
</dbReference>
<dbReference type="InterPro" id="IPR010970">
    <property type="entry name" value="Cys_dSase_SufS"/>
</dbReference>
<dbReference type="Pfam" id="PF00266">
    <property type="entry name" value="Aminotran_5"/>
    <property type="match status" value="1"/>
</dbReference>
<accession>A0A9W7E1R6</accession>
<dbReference type="AlphaFoldDB" id="A0A9W7E1R6"/>
<evidence type="ECO:0000256" key="7">
    <source>
        <dbReference type="RuleBase" id="RU004504"/>
    </source>
</evidence>
<dbReference type="CDD" id="cd06453">
    <property type="entry name" value="SufS_like"/>
    <property type="match status" value="1"/>
</dbReference>
<evidence type="ECO:0000259" key="9">
    <source>
        <dbReference type="Pfam" id="PF00266"/>
    </source>
</evidence>
<dbReference type="InterPro" id="IPR015424">
    <property type="entry name" value="PyrdxlP-dep_Trfase"/>
</dbReference>
<feature type="domain" description="Aminotransferase class V" evidence="9">
    <location>
        <begin position="45"/>
        <end position="423"/>
    </location>
</feature>
<dbReference type="PANTHER" id="PTHR43586:SF8">
    <property type="entry name" value="CYSTEINE DESULFURASE 1, CHLOROPLASTIC"/>
    <property type="match status" value="1"/>
</dbReference>
<evidence type="ECO:0000256" key="5">
    <source>
        <dbReference type="ARBA" id="ARBA00022898"/>
    </source>
</evidence>
<dbReference type="SUPFAM" id="SSF53383">
    <property type="entry name" value="PLP-dependent transferases"/>
    <property type="match status" value="1"/>
</dbReference>
<dbReference type="InterPro" id="IPR015422">
    <property type="entry name" value="PyrdxlP-dep_Trfase_small"/>
</dbReference>
<comment type="catalytic activity">
    <reaction evidence="6">
        <text>(sulfur carrier)-H + L-cysteine = (sulfur carrier)-SH + L-alanine</text>
        <dbReference type="Rhea" id="RHEA:43892"/>
        <dbReference type="Rhea" id="RHEA-COMP:14737"/>
        <dbReference type="Rhea" id="RHEA-COMP:14739"/>
        <dbReference type="ChEBI" id="CHEBI:29917"/>
        <dbReference type="ChEBI" id="CHEBI:35235"/>
        <dbReference type="ChEBI" id="CHEBI:57972"/>
        <dbReference type="ChEBI" id="CHEBI:64428"/>
        <dbReference type="EC" id="2.8.1.7"/>
    </reaction>
</comment>
<evidence type="ECO:0000256" key="1">
    <source>
        <dbReference type="ARBA" id="ARBA00001933"/>
    </source>
</evidence>
<dbReference type="NCBIfam" id="TIGR01979">
    <property type="entry name" value="sufS"/>
    <property type="match status" value="1"/>
</dbReference>
<evidence type="ECO:0000256" key="3">
    <source>
        <dbReference type="ARBA" id="ARBA00012239"/>
    </source>
</evidence>
<feature type="signal peptide" evidence="8">
    <location>
        <begin position="1"/>
        <end position="18"/>
    </location>
</feature>
<comment type="cofactor">
    <cofactor evidence="1 7">
        <name>pyridoxal 5'-phosphate</name>
        <dbReference type="ChEBI" id="CHEBI:597326"/>
    </cofactor>
</comment>
<name>A0A9W7E1R6_9STRA</name>
<dbReference type="InterPro" id="IPR015421">
    <property type="entry name" value="PyrdxlP-dep_Trfase_major"/>
</dbReference>
<reference evidence="11" key="1">
    <citation type="journal article" date="2023" name="Commun. Biol.">
        <title>Genome analysis of Parmales, the sister group of diatoms, reveals the evolutionary specialization of diatoms from phago-mixotrophs to photoautotrophs.</title>
        <authorList>
            <person name="Ban H."/>
            <person name="Sato S."/>
            <person name="Yoshikawa S."/>
            <person name="Yamada K."/>
            <person name="Nakamura Y."/>
            <person name="Ichinomiya M."/>
            <person name="Sato N."/>
            <person name="Blanc-Mathieu R."/>
            <person name="Endo H."/>
            <person name="Kuwata A."/>
            <person name="Ogata H."/>
        </authorList>
    </citation>
    <scope>NUCLEOTIDE SEQUENCE [LARGE SCALE GENOMIC DNA]</scope>
    <source>
        <strain evidence="11">NIES 3701</strain>
    </source>
</reference>
<dbReference type="GO" id="GO:0030170">
    <property type="term" value="F:pyridoxal phosphate binding"/>
    <property type="evidence" value="ECO:0007669"/>
    <property type="project" value="InterPro"/>
</dbReference>
<evidence type="ECO:0000313" key="11">
    <source>
        <dbReference type="Proteomes" id="UP001165085"/>
    </source>
</evidence>
<proteinExistence type="inferred from homology"/>
<evidence type="ECO:0000256" key="4">
    <source>
        <dbReference type="ARBA" id="ARBA00022679"/>
    </source>
</evidence>
<feature type="chain" id="PRO_5040754810" description="cysteine desulfurase" evidence="8">
    <location>
        <begin position="19"/>
        <end position="456"/>
    </location>
</feature>
<dbReference type="EC" id="2.8.1.7" evidence="3"/>
<dbReference type="InterPro" id="IPR020578">
    <property type="entry name" value="Aminotrans_V_PyrdxlP_BS"/>
</dbReference>
<comment type="caution">
    <text evidence="10">The sequence shown here is derived from an EMBL/GenBank/DDBJ whole genome shotgun (WGS) entry which is preliminary data.</text>
</comment>
<dbReference type="Gene3D" id="3.90.1150.10">
    <property type="entry name" value="Aspartate Aminotransferase, domain 1"/>
    <property type="match status" value="1"/>
</dbReference>
<gene>
    <name evidence="10" type="ORF">TrST_g11290</name>
</gene>
<organism evidence="10 11">
    <name type="scientific">Triparma strigata</name>
    <dbReference type="NCBI Taxonomy" id="1606541"/>
    <lineage>
        <taxon>Eukaryota</taxon>
        <taxon>Sar</taxon>
        <taxon>Stramenopiles</taxon>
        <taxon>Ochrophyta</taxon>
        <taxon>Bolidophyceae</taxon>
        <taxon>Parmales</taxon>
        <taxon>Triparmaceae</taxon>
        <taxon>Triparma</taxon>
    </lineage>
</organism>
<dbReference type="PROSITE" id="PS00595">
    <property type="entry name" value="AA_TRANSFER_CLASS_5"/>
    <property type="match status" value="1"/>
</dbReference>
<dbReference type="EMBL" id="BRXY01000079">
    <property type="protein sequence ID" value="GMH62688.1"/>
    <property type="molecule type" value="Genomic_DNA"/>
</dbReference>
<keyword evidence="4" id="KW-0808">Transferase</keyword>
<dbReference type="Proteomes" id="UP001165085">
    <property type="component" value="Unassembled WGS sequence"/>
</dbReference>
<dbReference type="GO" id="GO:0031071">
    <property type="term" value="F:cysteine desulfurase activity"/>
    <property type="evidence" value="ECO:0007669"/>
    <property type="project" value="UniProtKB-EC"/>
</dbReference>
<dbReference type="InterPro" id="IPR000192">
    <property type="entry name" value="Aminotrans_V_dom"/>
</dbReference>
<dbReference type="GO" id="GO:0006534">
    <property type="term" value="P:cysteine metabolic process"/>
    <property type="evidence" value="ECO:0007669"/>
    <property type="project" value="InterPro"/>
</dbReference>